<dbReference type="Proteomes" id="UP001220324">
    <property type="component" value="Unassembled WGS sequence"/>
</dbReference>
<comment type="caution">
    <text evidence="2">The sequence shown here is derived from an EMBL/GenBank/DDBJ whole genome shotgun (WGS) entry which is preliminary data.</text>
</comment>
<evidence type="ECO:0000313" key="2">
    <source>
        <dbReference type="EMBL" id="KAJ5525254.1"/>
    </source>
</evidence>
<feature type="transmembrane region" description="Helical" evidence="1">
    <location>
        <begin position="27"/>
        <end position="46"/>
    </location>
</feature>
<evidence type="ECO:0000256" key="1">
    <source>
        <dbReference type="SAM" id="Phobius"/>
    </source>
</evidence>
<keyword evidence="3" id="KW-1185">Reference proteome</keyword>
<organism evidence="2 3">
    <name type="scientific">Penicillium frequentans</name>
    <dbReference type="NCBI Taxonomy" id="3151616"/>
    <lineage>
        <taxon>Eukaryota</taxon>
        <taxon>Fungi</taxon>
        <taxon>Dikarya</taxon>
        <taxon>Ascomycota</taxon>
        <taxon>Pezizomycotina</taxon>
        <taxon>Eurotiomycetes</taxon>
        <taxon>Eurotiomycetidae</taxon>
        <taxon>Eurotiales</taxon>
        <taxon>Aspergillaceae</taxon>
        <taxon>Penicillium</taxon>
    </lineage>
</organism>
<keyword evidence="1" id="KW-0812">Transmembrane</keyword>
<keyword evidence="1" id="KW-0472">Membrane</keyword>
<proteinExistence type="predicted"/>
<reference evidence="2 3" key="1">
    <citation type="journal article" date="2023" name="IMA Fungus">
        <title>Comparative genomic study of the Penicillium genus elucidates a diverse pangenome and 15 lateral gene transfer events.</title>
        <authorList>
            <person name="Petersen C."/>
            <person name="Sorensen T."/>
            <person name="Nielsen M.R."/>
            <person name="Sondergaard T.E."/>
            <person name="Sorensen J.L."/>
            <person name="Fitzpatrick D.A."/>
            <person name="Frisvad J.C."/>
            <person name="Nielsen K.L."/>
        </authorList>
    </citation>
    <scope>NUCLEOTIDE SEQUENCE [LARGE SCALE GENOMIC DNA]</scope>
    <source>
        <strain evidence="2 3">IBT 35679</strain>
    </source>
</reference>
<dbReference type="EMBL" id="JAQIZZ010000008">
    <property type="protein sequence ID" value="KAJ5525254.1"/>
    <property type="molecule type" value="Genomic_DNA"/>
</dbReference>
<name>A0AAD6CN86_9EURO</name>
<accession>A0AAD6CN86</accession>
<evidence type="ECO:0000313" key="3">
    <source>
        <dbReference type="Proteomes" id="UP001220324"/>
    </source>
</evidence>
<gene>
    <name evidence="2" type="ORF">N7494_011904</name>
</gene>
<dbReference type="AlphaFoldDB" id="A0AAD6CN86"/>
<protein>
    <submittedName>
        <fullName evidence="2">Uncharacterized protein</fullName>
    </submittedName>
</protein>
<sequence>MAVPIGGFFLLCSKTFSEDNWTAPACLVSYFSSAVALVLALAVDVIDTRKHKLIHVEARDELKWTHAWMVAMPYGDPIWCNEYNLSSSVPHNVWLNVTHLNTGVTSLVRHNGSDIDLDIPMNGVERSDGLARRATEHFTGLAKRSEQTLKRLWVNAKKMEKLDYTHASLYKKSYAEKDADRMWRLGRYCQHIYACDDGECSELIDVGFTLNSGKQTYERQSVKGCEADGTG</sequence>
<keyword evidence="1" id="KW-1133">Transmembrane helix</keyword>